<evidence type="ECO:0000256" key="6">
    <source>
        <dbReference type="ARBA" id="ARBA00022692"/>
    </source>
</evidence>
<dbReference type="InterPro" id="IPR004299">
    <property type="entry name" value="MBOAT_fam"/>
</dbReference>
<comment type="similarity">
    <text evidence="3 11">Belongs to the membrane-bound acyltransferase family.</text>
</comment>
<dbReference type="AlphaFoldDB" id="A0A7X5Y1B1"/>
<feature type="transmembrane region" description="Helical" evidence="12">
    <location>
        <begin position="29"/>
        <end position="44"/>
    </location>
</feature>
<dbReference type="EMBL" id="JAATJB010000005">
    <property type="protein sequence ID" value="NJB97626.1"/>
    <property type="molecule type" value="Genomic_DNA"/>
</dbReference>
<keyword evidence="9 11" id="KW-0472">Membrane</keyword>
<dbReference type="GO" id="GO:0016746">
    <property type="term" value="F:acyltransferase activity"/>
    <property type="evidence" value="ECO:0007669"/>
    <property type="project" value="UniProtKB-KW"/>
</dbReference>
<comment type="pathway">
    <text evidence="2">Glycan biosynthesis; alginate biosynthesis.</text>
</comment>
<dbReference type="PANTHER" id="PTHR13285:SF18">
    <property type="entry name" value="PROTEIN-CYSTEINE N-PALMITOYLTRANSFERASE RASP"/>
    <property type="match status" value="1"/>
</dbReference>
<protein>
    <recommendedName>
        <fullName evidence="4">Probable alginate O-acetylase AlgI</fullName>
    </recommendedName>
    <alternativeName>
        <fullName evidence="10">Alginate biosynthesis protein AlgI</fullName>
    </alternativeName>
</protein>
<feature type="transmembrane region" description="Helical" evidence="12">
    <location>
        <begin position="444"/>
        <end position="465"/>
    </location>
</feature>
<evidence type="ECO:0000256" key="8">
    <source>
        <dbReference type="ARBA" id="ARBA00022989"/>
    </source>
</evidence>
<evidence type="ECO:0000256" key="10">
    <source>
        <dbReference type="ARBA" id="ARBA00031030"/>
    </source>
</evidence>
<organism evidence="13 14">
    <name type="scientific">Sphingomonas trueperi</name>
    <dbReference type="NCBI Taxonomy" id="53317"/>
    <lineage>
        <taxon>Bacteria</taxon>
        <taxon>Pseudomonadati</taxon>
        <taxon>Pseudomonadota</taxon>
        <taxon>Alphaproteobacteria</taxon>
        <taxon>Sphingomonadales</taxon>
        <taxon>Sphingomonadaceae</taxon>
        <taxon>Sphingomonas</taxon>
    </lineage>
</organism>
<comment type="caution">
    <text evidence="13">The sequence shown here is derived from an EMBL/GenBank/DDBJ whole genome shotgun (WGS) entry which is preliminary data.</text>
</comment>
<evidence type="ECO:0000256" key="4">
    <source>
        <dbReference type="ARBA" id="ARBA00016084"/>
    </source>
</evidence>
<keyword evidence="8 12" id="KW-1133">Transmembrane helix</keyword>
<dbReference type="PIRSF" id="PIRSF016636">
    <property type="entry name" value="AlgI_DltB"/>
    <property type="match status" value="1"/>
</dbReference>
<proteinExistence type="inferred from homology"/>
<feature type="transmembrane region" description="Helical" evidence="12">
    <location>
        <begin position="366"/>
        <end position="388"/>
    </location>
</feature>
<accession>A0A7X5Y1B1</accession>
<dbReference type="Proteomes" id="UP000531251">
    <property type="component" value="Unassembled WGS sequence"/>
</dbReference>
<feature type="transmembrane region" description="Helical" evidence="12">
    <location>
        <begin position="400"/>
        <end position="423"/>
    </location>
</feature>
<feature type="transmembrane region" description="Helical" evidence="12">
    <location>
        <begin position="217"/>
        <end position="235"/>
    </location>
</feature>
<comment type="subcellular location">
    <subcellularLocation>
        <location evidence="1">Cell membrane</location>
        <topology evidence="1">Multi-pass membrane protein</topology>
    </subcellularLocation>
</comment>
<keyword evidence="7" id="KW-0016">Alginate biosynthesis</keyword>
<feature type="transmembrane region" description="Helical" evidence="12">
    <location>
        <begin position="327"/>
        <end position="345"/>
    </location>
</feature>
<keyword evidence="11 13" id="KW-0012">Acyltransferase</keyword>
<feature type="transmembrane region" description="Helical" evidence="12">
    <location>
        <begin position="305"/>
        <end position="321"/>
    </location>
</feature>
<dbReference type="InterPro" id="IPR024194">
    <property type="entry name" value="Ac/AlaTfrase_AlgI/DltB"/>
</dbReference>
<evidence type="ECO:0000256" key="1">
    <source>
        <dbReference type="ARBA" id="ARBA00004651"/>
    </source>
</evidence>
<evidence type="ECO:0000256" key="11">
    <source>
        <dbReference type="PIRNR" id="PIRNR016636"/>
    </source>
</evidence>
<keyword evidence="6 12" id="KW-0812">Transmembrane</keyword>
<evidence type="ECO:0000256" key="9">
    <source>
        <dbReference type="ARBA" id="ARBA00023136"/>
    </source>
</evidence>
<evidence type="ECO:0000256" key="3">
    <source>
        <dbReference type="ARBA" id="ARBA00010323"/>
    </source>
</evidence>
<evidence type="ECO:0000256" key="5">
    <source>
        <dbReference type="ARBA" id="ARBA00022475"/>
    </source>
</evidence>
<feature type="transmembrane region" description="Helical" evidence="12">
    <location>
        <begin position="74"/>
        <end position="90"/>
    </location>
</feature>
<dbReference type="RefSeq" id="WP_125971833.1">
    <property type="nucleotide sequence ID" value="NZ_BAAADY010000048.1"/>
</dbReference>
<keyword evidence="14" id="KW-1185">Reference proteome</keyword>
<sequence length="477" mass="53963">MNVPSFPFLGFAVLGAILYNLLPAGILRRGLLLLINLIFLSTFVHGWQQALPYAGFLLTGFLGTRLLMAQGPRWRLPVLIAVILFAFFWLKRYTFIPAAINLPFLYTTVGLSYVFFRVLHLIIDAGQGQIKERISPLDYLNYTLNFTALVSGPIQFYQDYREQERNGEKVDLFAAGWAAERIIVGMFKVAIVSTLLMQGQKAAIADLAVASTFPMRVLYCALIGAIYPLFLYANFSGYTDFVIGCARLFRIRLPENFHHPFIAENFIAFWSRWHITLSNWLKVYVYTPFLMTAMRRIPSPAIEPYLAVAAYFVTFFLVGAWHGQTSMFLFFGVLQGGGVAMNKLYQVAMTKRLSRKGYKQLSAEPWYRVFCRALTFTWFAFTLLWFWSTWGQLGQFIQQAGWPAVACGWVLVLLVAMPALSLLRAVQGPIEARKVDPAAVPASRYWRTALSTAMLIILIGTTVLLNGPAPDVVYKTF</sequence>
<dbReference type="GO" id="GO:0042121">
    <property type="term" value="P:alginic acid biosynthetic process"/>
    <property type="evidence" value="ECO:0007669"/>
    <property type="project" value="UniProtKB-KW"/>
</dbReference>
<gene>
    <name evidence="13" type="ORF">GGR89_001941</name>
</gene>
<dbReference type="InterPro" id="IPR051085">
    <property type="entry name" value="MB_O-acyltransferase"/>
</dbReference>
<evidence type="ECO:0000256" key="7">
    <source>
        <dbReference type="ARBA" id="ARBA00022841"/>
    </source>
</evidence>
<feature type="transmembrane region" description="Helical" evidence="12">
    <location>
        <begin position="6"/>
        <end position="22"/>
    </location>
</feature>
<evidence type="ECO:0000256" key="2">
    <source>
        <dbReference type="ARBA" id="ARBA00005182"/>
    </source>
</evidence>
<evidence type="ECO:0000313" key="13">
    <source>
        <dbReference type="EMBL" id="NJB97626.1"/>
    </source>
</evidence>
<keyword evidence="11 13" id="KW-0808">Transferase</keyword>
<name>A0A7X5Y1B1_9SPHN</name>
<dbReference type="Pfam" id="PF03062">
    <property type="entry name" value="MBOAT"/>
    <property type="match status" value="1"/>
</dbReference>
<evidence type="ECO:0000313" key="14">
    <source>
        <dbReference type="Proteomes" id="UP000531251"/>
    </source>
</evidence>
<reference evidence="13 14" key="1">
    <citation type="submission" date="2020-03" db="EMBL/GenBank/DDBJ databases">
        <title>Genomic Encyclopedia of Type Strains, Phase IV (KMG-IV): sequencing the most valuable type-strain genomes for metagenomic binning, comparative biology and taxonomic classification.</title>
        <authorList>
            <person name="Goeker M."/>
        </authorList>
    </citation>
    <scope>NUCLEOTIDE SEQUENCE [LARGE SCALE GENOMIC DNA]</scope>
    <source>
        <strain evidence="13 14">DSM 7225</strain>
    </source>
</reference>
<feature type="transmembrane region" description="Helical" evidence="12">
    <location>
        <begin position="96"/>
        <end position="119"/>
    </location>
</feature>
<evidence type="ECO:0000256" key="12">
    <source>
        <dbReference type="SAM" id="Phobius"/>
    </source>
</evidence>
<dbReference type="PANTHER" id="PTHR13285">
    <property type="entry name" value="ACYLTRANSFERASE"/>
    <property type="match status" value="1"/>
</dbReference>
<keyword evidence="5 11" id="KW-1003">Cell membrane</keyword>
<dbReference type="GO" id="GO:0005886">
    <property type="term" value="C:plasma membrane"/>
    <property type="evidence" value="ECO:0007669"/>
    <property type="project" value="UniProtKB-SubCell"/>
</dbReference>